<dbReference type="InterPro" id="IPR001544">
    <property type="entry name" value="Aminotrans_IV"/>
</dbReference>
<dbReference type="GO" id="GO:0019752">
    <property type="term" value="P:carboxylic acid metabolic process"/>
    <property type="evidence" value="ECO:0000318"/>
    <property type="project" value="GO_Central"/>
</dbReference>
<dbReference type="InterPro" id="IPR050571">
    <property type="entry name" value="Class-IV_PLP-Dep_Aminotrnsfr"/>
</dbReference>
<dbReference type="Gene3D" id="3.40.50.300">
    <property type="entry name" value="P-loop containing nucleotide triphosphate hydrolases"/>
    <property type="match status" value="1"/>
</dbReference>
<dbReference type="InterPro" id="IPR043131">
    <property type="entry name" value="BCAT-like_N"/>
</dbReference>
<comment type="similarity">
    <text evidence="1">Belongs to the class-IV pyridoxal-phosphate-dependent aminotransferase family.</text>
</comment>
<dbReference type="InterPro" id="IPR027417">
    <property type="entry name" value="P-loop_NTPase"/>
</dbReference>
<accession>G7I7I2</accession>
<dbReference type="Pfam" id="PF19798">
    <property type="entry name" value="Sulfotransfer_5"/>
    <property type="match status" value="1"/>
</dbReference>
<proteinExistence type="inferred from homology"/>
<name>G7I7I2_MEDTR</name>
<dbReference type="Gene3D" id="3.30.470.10">
    <property type="match status" value="1"/>
</dbReference>
<keyword evidence="4" id="KW-1185">Reference proteome</keyword>
<sequence length="602" mass="68006">MEVEVIHSWSAPRSLSTSLMYSFSQRDDIDVLDEPLYSHFLRVSGFDRPYRDQLLSNMESDGNKVVKDLIYGSGNKKFRFCKHISKQRVLGLPEDLVKKGKHFILIRNPLDILPSFDKVVPPSFFELGLAELVSIYNELCENGKRPPVIDAAELQKDPEATIRGLCDDLEIPFQPAMLSWEAGPKPIDGLWAPWWYNGVHKSTGFKEQRKDTEPFPFSLYDLLEQSLPLYNMLRRHVKKKSSLLSSPLPHPDLPVPANEKLLAWVGDEIVTRESAKVSVFDSVVQGGDSVWEGLRVYKKKIFKLEEHLDRISDSAKALAFENVPSRDEIKEAIFKTLIRNGMFDNAHIRLSLTRGKKTVKLKPGRLSYLFLLVWLINETLQTEVVKPSSIFNSVAKPTTYQFYVIFFSRLPSGMSPALNLYGCTLIVLAEWKPPVYDNERGIVLVTATTRRNSPYSLDSKIHHNNLLNNILAKVEGNNANADDAIMLDKDGFVSETNATNIFIVKKGRVLTPHADYCLPGITRATVMDLVVKEHFILEERRISLSEVHTADEVWTTGTMGELSPVVKVDGRTIGDGKVGPVTRKLQAIYKKLTEESGVPIQN</sequence>
<dbReference type="FunFam" id="3.40.50.300:FF:001594">
    <property type="entry name" value="Branched-chain-amino-acid aminotransferase-like protein 2"/>
    <property type="match status" value="1"/>
</dbReference>
<dbReference type="CDD" id="cd01558">
    <property type="entry name" value="D-AAT_like"/>
    <property type="match status" value="1"/>
</dbReference>
<dbReference type="AlphaFoldDB" id="G7I7I2"/>
<dbReference type="InterPro" id="IPR043132">
    <property type="entry name" value="BCAT-like_C"/>
</dbReference>
<dbReference type="GO" id="GO:0046394">
    <property type="term" value="P:carboxylic acid biosynthetic process"/>
    <property type="evidence" value="ECO:0007669"/>
    <property type="project" value="UniProtKB-ARBA"/>
</dbReference>
<reference evidence="2 4" key="1">
    <citation type="journal article" date="2011" name="Nature">
        <title>The Medicago genome provides insight into the evolution of rhizobial symbioses.</title>
        <authorList>
            <person name="Young N.D."/>
            <person name="Debelle F."/>
            <person name="Oldroyd G.E."/>
            <person name="Geurts R."/>
            <person name="Cannon S.B."/>
            <person name="Udvardi M.K."/>
            <person name="Benedito V.A."/>
            <person name="Mayer K.F."/>
            <person name="Gouzy J."/>
            <person name="Schoof H."/>
            <person name="Van de Peer Y."/>
            <person name="Proost S."/>
            <person name="Cook D.R."/>
            <person name="Meyers B.C."/>
            <person name="Spannagl M."/>
            <person name="Cheung F."/>
            <person name="De Mita S."/>
            <person name="Krishnakumar V."/>
            <person name="Gundlach H."/>
            <person name="Zhou S."/>
            <person name="Mudge J."/>
            <person name="Bharti A.K."/>
            <person name="Murray J.D."/>
            <person name="Naoumkina M.A."/>
            <person name="Rosen B."/>
            <person name="Silverstein K.A."/>
            <person name="Tang H."/>
            <person name="Rombauts S."/>
            <person name="Zhao P.X."/>
            <person name="Zhou P."/>
            <person name="Barbe V."/>
            <person name="Bardou P."/>
            <person name="Bechner M."/>
            <person name="Bellec A."/>
            <person name="Berger A."/>
            <person name="Berges H."/>
            <person name="Bidwell S."/>
            <person name="Bisseling T."/>
            <person name="Choisne N."/>
            <person name="Couloux A."/>
            <person name="Denny R."/>
            <person name="Deshpande S."/>
            <person name="Dai X."/>
            <person name="Doyle J.J."/>
            <person name="Dudez A.M."/>
            <person name="Farmer A.D."/>
            <person name="Fouteau S."/>
            <person name="Franken C."/>
            <person name="Gibelin C."/>
            <person name="Gish J."/>
            <person name="Goldstein S."/>
            <person name="Gonzalez A.J."/>
            <person name="Green P.J."/>
            <person name="Hallab A."/>
            <person name="Hartog M."/>
            <person name="Hua A."/>
            <person name="Humphray S.J."/>
            <person name="Jeong D.H."/>
            <person name="Jing Y."/>
            <person name="Jocker A."/>
            <person name="Kenton S.M."/>
            <person name="Kim D.J."/>
            <person name="Klee K."/>
            <person name="Lai H."/>
            <person name="Lang C."/>
            <person name="Lin S."/>
            <person name="Macmil S.L."/>
            <person name="Magdelenat G."/>
            <person name="Matthews L."/>
            <person name="McCorrison J."/>
            <person name="Monaghan E.L."/>
            <person name="Mun J.H."/>
            <person name="Najar F.Z."/>
            <person name="Nicholson C."/>
            <person name="Noirot C."/>
            <person name="O'Bleness M."/>
            <person name="Paule C.R."/>
            <person name="Poulain J."/>
            <person name="Prion F."/>
            <person name="Qin B."/>
            <person name="Qu C."/>
            <person name="Retzel E.F."/>
            <person name="Riddle C."/>
            <person name="Sallet E."/>
            <person name="Samain S."/>
            <person name="Samson N."/>
            <person name="Sanders I."/>
            <person name="Saurat O."/>
            <person name="Scarpelli C."/>
            <person name="Schiex T."/>
            <person name="Segurens B."/>
            <person name="Severin A.J."/>
            <person name="Sherrier D.J."/>
            <person name="Shi R."/>
            <person name="Sims S."/>
            <person name="Singer S.R."/>
            <person name="Sinharoy S."/>
            <person name="Sterck L."/>
            <person name="Viollet A."/>
            <person name="Wang B.B."/>
            <person name="Wang K."/>
            <person name="Wang M."/>
            <person name="Wang X."/>
            <person name="Warfsmann J."/>
            <person name="Weissenbach J."/>
            <person name="White D.D."/>
            <person name="White J.D."/>
            <person name="Wiley G.B."/>
            <person name="Wincker P."/>
            <person name="Xing Y."/>
            <person name="Yang L."/>
            <person name="Yao Z."/>
            <person name="Ying F."/>
            <person name="Zhai J."/>
            <person name="Zhou L."/>
            <person name="Zuber A."/>
            <person name="Denarie J."/>
            <person name="Dixon R.A."/>
            <person name="May G.D."/>
            <person name="Schwartz D.C."/>
            <person name="Rogers J."/>
            <person name="Quetier F."/>
            <person name="Town C.D."/>
            <person name="Roe B.A."/>
        </authorList>
    </citation>
    <scope>NUCLEOTIDE SEQUENCE [LARGE SCALE GENOMIC DNA]</scope>
    <source>
        <strain evidence="2">A17</strain>
        <strain evidence="3 4">cv. Jemalong A17</strain>
    </source>
</reference>
<dbReference type="ExpressionAtlas" id="G7I7I2">
    <property type="expression patterns" value="differential"/>
</dbReference>
<dbReference type="SUPFAM" id="SSF56752">
    <property type="entry name" value="D-aminoacid aminotransferase-like PLP-dependent enzymes"/>
    <property type="match status" value="2"/>
</dbReference>
<reference evidence="3" key="3">
    <citation type="submission" date="2015-04" db="UniProtKB">
        <authorList>
            <consortium name="EnsemblPlants"/>
        </authorList>
    </citation>
    <scope>IDENTIFICATION</scope>
    <source>
        <strain evidence="3">cv. Jemalong A17</strain>
    </source>
</reference>
<dbReference type="GO" id="GO:0008483">
    <property type="term" value="F:transaminase activity"/>
    <property type="evidence" value="ECO:0007669"/>
    <property type="project" value="UniProtKB-KW"/>
</dbReference>
<evidence type="ECO:0000313" key="3">
    <source>
        <dbReference type="EnsemblPlants" id="AES61318"/>
    </source>
</evidence>
<dbReference type="PANTHER" id="PTHR42743:SF11">
    <property type="entry name" value="AMINODEOXYCHORISMATE LYASE"/>
    <property type="match status" value="1"/>
</dbReference>
<protein>
    <submittedName>
        <fullName evidence="2">Branched-chain-amino-acid aminotransferase-like protein</fullName>
    </submittedName>
</protein>
<dbReference type="Pfam" id="PF01063">
    <property type="entry name" value="Aminotran_4"/>
    <property type="match status" value="2"/>
</dbReference>
<dbReference type="STRING" id="3880.G7I7I2"/>
<dbReference type="Gene3D" id="3.20.10.10">
    <property type="entry name" value="D-amino Acid Aminotransferase, subunit A, domain 2"/>
    <property type="match status" value="1"/>
</dbReference>
<gene>
    <name evidence="2" type="ordered locus">MTR_1g082470</name>
</gene>
<keyword evidence="2" id="KW-0808">Transferase</keyword>
<dbReference type="EnsemblPlants" id="AES61318">
    <property type="protein sequence ID" value="AES61318"/>
    <property type="gene ID" value="MTR_1g082470"/>
</dbReference>
<reference evidence="2 4" key="2">
    <citation type="journal article" date="2014" name="BMC Genomics">
        <title>An improved genome release (version Mt4.0) for the model legume Medicago truncatula.</title>
        <authorList>
            <person name="Tang H."/>
            <person name="Krishnakumar V."/>
            <person name="Bidwell S."/>
            <person name="Rosen B."/>
            <person name="Chan A."/>
            <person name="Zhou S."/>
            <person name="Gentzbittel L."/>
            <person name="Childs K.L."/>
            <person name="Yandell M."/>
            <person name="Gundlach H."/>
            <person name="Mayer K.F."/>
            <person name="Schwartz D.C."/>
            <person name="Town C.D."/>
        </authorList>
    </citation>
    <scope>GENOME REANNOTATION</scope>
    <source>
        <strain evidence="2">A17</strain>
        <strain evidence="3 4">cv. Jemalong A17</strain>
    </source>
</reference>
<dbReference type="PANTHER" id="PTHR42743">
    <property type="entry name" value="AMINO-ACID AMINOTRANSFERASE"/>
    <property type="match status" value="1"/>
</dbReference>
<dbReference type="HOGENOM" id="CLU_020844_5_1_1"/>
<evidence type="ECO:0000313" key="4">
    <source>
        <dbReference type="Proteomes" id="UP000002051"/>
    </source>
</evidence>
<dbReference type="SUPFAM" id="SSF52540">
    <property type="entry name" value="P-loop containing nucleoside triphosphate hydrolases"/>
    <property type="match status" value="1"/>
</dbReference>
<dbReference type="Proteomes" id="UP000002051">
    <property type="component" value="Unassembled WGS sequence"/>
</dbReference>
<accession>A0A0C3UQD1</accession>
<dbReference type="EMBL" id="CM001217">
    <property type="protein sequence ID" value="AES61318.2"/>
    <property type="molecule type" value="Genomic_DNA"/>
</dbReference>
<organism evidence="2 4">
    <name type="scientific">Medicago truncatula</name>
    <name type="common">Barrel medic</name>
    <name type="synonym">Medicago tribuloides</name>
    <dbReference type="NCBI Taxonomy" id="3880"/>
    <lineage>
        <taxon>Eukaryota</taxon>
        <taxon>Viridiplantae</taxon>
        <taxon>Streptophyta</taxon>
        <taxon>Embryophyta</taxon>
        <taxon>Tracheophyta</taxon>
        <taxon>Spermatophyta</taxon>
        <taxon>Magnoliopsida</taxon>
        <taxon>eudicotyledons</taxon>
        <taxon>Gunneridae</taxon>
        <taxon>Pentapetalae</taxon>
        <taxon>rosids</taxon>
        <taxon>fabids</taxon>
        <taxon>Fabales</taxon>
        <taxon>Fabaceae</taxon>
        <taxon>Papilionoideae</taxon>
        <taxon>50 kb inversion clade</taxon>
        <taxon>NPAAA clade</taxon>
        <taxon>Hologalegina</taxon>
        <taxon>IRL clade</taxon>
        <taxon>Trifolieae</taxon>
        <taxon>Medicago</taxon>
    </lineage>
</organism>
<dbReference type="InterPro" id="IPR036038">
    <property type="entry name" value="Aminotransferase-like"/>
</dbReference>
<dbReference type="FunFam" id="3.30.470.10:FF:000010">
    <property type="entry name" value="Branched-chain-amino-acid aminotransferase-like protein 1"/>
    <property type="match status" value="1"/>
</dbReference>
<keyword evidence="2" id="KW-0032">Aminotransferase</keyword>
<dbReference type="FunFam" id="3.20.10.10:FF:000011">
    <property type="entry name" value="Branched-chain-amino-acid aminotransferase-like protein 2"/>
    <property type="match status" value="1"/>
</dbReference>
<evidence type="ECO:0000313" key="2">
    <source>
        <dbReference type="EMBL" id="AES61318.2"/>
    </source>
</evidence>
<evidence type="ECO:0000256" key="1">
    <source>
        <dbReference type="ARBA" id="ARBA00009320"/>
    </source>
</evidence>